<gene>
    <name evidence="2" type="primary">LOC110775456</name>
</gene>
<dbReference type="Proteomes" id="UP000813463">
    <property type="component" value="Chromosome 6"/>
</dbReference>
<dbReference type="GeneID" id="110775456"/>
<reference evidence="2" key="2">
    <citation type="submission" date="2025-08" db="UniProtKB">
        <authorList>
            <consortium name="RefSeq"/>
        </authorList>
    </citation>
    <scope>IDENTIFICATION</scope>
    <source>
        <tissue evidence="2">Leaf</tissue>
    </source>
</reference>
<sequence length="228" mass="26454">MADVSLFCSQIKLRRFDDSTLRILELILSSKDVKLLLEFRSELKEFLRSESLIAIREASEKPVEHKLLILDFLVRAFAIVDDLESCLAVRYEGLVLRDSWTISHPELRVSCSEWMKFAEDAFNNEFYSVTVKACENALLCLNVKGDYNCDNLFDTTWTTNKIQRLKDIAIRLSTCHSVQGQTTEYTRRKTLSIKQSSFSKEAKFTASICFRDGIKQQNIRNFLRLKNQ</sequence>
<evidence type="ECO:0000313" key="1">
    <source>
        <dbReference type="Proteomes" id="UP000813463"/>
    </source>
</evidence>
<keyword evidence="1" id="KW-1185">Reference proteome</keyword>
<dbReference type="PANTHER" id="PTHR37176:SF1">
    <property type="entry name" value="PROTEIN DOUBLE-STRAND BREAK FORMATION"/>
    <property type="match status" value="1"/>
</dbReference>
<dbReference type="PANTHER" id="PTHR37176">
    <property type="entry name" value="F10K1.23"/>
    <property type="match status" value="1"/>
</dbReference>
<reference evidence="1" key="1">
    <citation type="journal article" date="2021" name="Nat. Commun.">
        <title>Genomic analyses provide insights into spinach domestication and the genetic basis of agronomic traits.</title>
        <authorList>
            <person name="Cai X."/>
            <person name="Sun X."/>
            <person name="Xu C."/>
            <person name="Sun H."/>
            <person name="Wang X."/>
            <person name="Ge C."/>
            <person name="Zhang Z."/>
            <person name="Wang Q."/>
            <person name="Fei Z."/>
            <person name="Jiao C."/>
            <person name="Wang Q."/>
        </authorList>
    </citation>
    <scope>NUCLEOTIDE SEQUENCE [LARGE SCALE GENOMIC DNA]</scope>
    <source>
        <strain evidence="1">cv. Varoflay</strain>
    </source>
</reference>
<dbReference type="InterPro" id="IPR044969">
    <property type="entry name" value="DFO"/>
</dbReference>
<evidence type="ECO:0000313" key="2">
    <source>
        <dbReference type="RefSeq" id="XP_056687690.1"/>
    </source>
</evidence>
<dbReference type="RefSeq" id="XP_056687690.1">
    <property type="nucleotide sequence ID" value="XM_056831712.1"/>
</dbReference>
<name>A0ABM3QWE8_SPIOL</name>
<protein>
    <submittedName>
        <fullName evidence="2">Protein DOUBLE-STRAND BREAK FORMATION</fullName>
    </submittedName>
</protein>
<organism evidence="1 2">
    <name type="scientific">Spinacia oleracea</name>
    <name type="common">Spinach</name>
    <dbReference type="NCBI Taxonomy" id="3562"/>
    <lineage>
        <taxon>Eukaryota</taxon>
        <taxon>Viridiplantae</taxon>
        <taxon>Streptophyta</taxon>
        <taxon>Embryophyta</taxon>
        <taxon>Tracheophyta</taxon>
        <taxon>Spermatophyta</taxon>
        <taxon>Magnoliopsida</taxon>
        <taxon>eudicotyledons</taxon>
        <taxon>Gunneridae</taxon>
        <taxon>Pentapetalae</taxon>
        <taxon>Caryophyllales</taxon>
        <taxon>Chenopodiaceae</taxon>
        <taxon>Chenopodioideae</taxon>
        <taxon>Anserineae</taxon>
        <taxon>Spinacia</taxon>
    </lineage>
</organism>
<accession>A0ABM3QWE8</accession>
<proteinExistence type="predicted"/>